<comment type="caution">
    <text evidence="2">The sequence shown here is derived from an EMBL/GenBank/DDBJ whole genome shotgun (WGS) entry which is preliminary data.</text>
</comment>
<dbReference type="EMBL" id="LMWM01000030">
    <property type="protein sequence ID" value="KUM84478.1"/>
    <property type="molecule type" value="Genomic_DNA"/>
</dbReference>
<dbReference type="OrthoDB" id="4305177at2"/>
<feature type="compositionally biased region" description="Basic and acidic residues" evidence="1">
    <location>
        <begin position="49"/>
        <end position="63"/>
    </location>
</feature>
<accession>A0A101N0X3</accession>
<protein>
    <submittedName>
        <fullName evidence="2">Uncharacterized protein</fullName>
    </submittedName>
</protein>
<evidence type="ECO:0000256" key="1">
    <source>
        <dbReference type="SAM" id="MobiDB-lite"/>
    </source>
</evidence>
<proteinExistence type="predicted"/>
<dbReference type="AlphaFoldDB" id="A0A101N0X3"/>
<evidence type="ECO:0000313" key="3">
    <source>
        <dbReference type="Proteomes" id="UP000053039"/>
    </source>
</evidence>
<evidence type="ECO:0000313" key="2">
    <source>
        <dbReference type="EMBL" id="KUM84478.1"/>
    </source>
</evidence>
<name>A0A101N0X3_9ACTN</name>
<organism evidence="2 3">
    <name type="scientific">Streptomyces pseudovenezuelae</name>
    <dbReference type="NCBI Taxonomy" id="67350"/>
    <lineage>
        <taxon>Bacteria</taxon>
        <taxon>Bacillati</taxon>
        <taxon>Actinomycetota</taxon>
        <taxon>Actinomycetes</taxon>
        <taxon>Kitasatosporales</taxon>
        <taxon>Streptomycetaceae</taxon>
        <taxon>Streptomyces</taxon>
        <taxon>Streptomyces aurantiacus group</taxon>
    </lineage>
</organism>
<reference evidence="2 3" key="1">
    <citation type="submission" date="2015-10" db="EMBL/GenBank/DDBJ databases">
        <title>Draft genome sequence of Streptomyces pseudovenezuelae DSM 40212, type strain for the species Streptomyces pseudovenezuelae.</title>
        <authorList>
            <person name="Ruckert C."/>
            <person name="Winkler A."/>
            <person name="Kalinowski J."/>
            <person name="Kampfer P."/>
            <person name="Glaeser S."/>
        </authorList>
    </citation>
    <scope>NUCLEOTIDE SEQUENCE [LARGE SCALE GENOMIC DNA]</scope>
    <source>
        <strain evidence="2 3">DSM 40212</strain>
    </source>
</reference>
<gene>
    <name evidence="2" type="ORF">AQI94_28195</name>
</gene>
<dbReference type="Proteomes" id="UP000053039">
    <property type="component" value="Unassembled WGS sequence"/>
</dbReference>
<sequence>MSMPLRRYADDHVRTVVALTTGLRLPGLPYGGEDRPGTGPPDPAGHPRHPADPAAPERQERTP</sequence>
<feature type="region of interest" description="Disordered" evidence="1">
    <location>
        <begin position="22"/>
        <end position="63"/>
    </location>
</feature>
<dbReference type="RefSeq" id="WP_031038270.1">
    <property type="nucleotide sequence ID" value="NZ_JBIBHV010000001.1"/>
</dbReference>